<keyword evidence="1" id="KW-0812">Transmembrane</keyword>
<dbReference type="Gramene" id="KZM87814">
    <property type="protein sequence ID" value="KZM87814"/>
    <property type="gene ID" value="DCAR_024915"/>
</dbReference>
<feature type="transmembrane region" description="Helical" evidence="1">
    <location>
        <begin position="240"/>
        <end position="260"/>
    </location>
</feature>
<dbReference type="PANTHER" id="PTHR33133">
    <property type="entry name" value="OS08G0107100 PROTEIN-RELATED"/>
    <property type="match status" value="1"/>
</dbReference>
<feature type="transmembrane region" description="Helical" evidence="1">
    <location>
        <begin position="30"/>
        <end position="47"/>
    </location>
</feature>
<evidence type="ECO:0000256" key="1">
    <source>
        <dbReference type="SAM" id="Phobius"/>
    </source>
</evidence>
<proteinExistence type="predicted"/>
<evidence type="ECO:0000313" key="3">
    <source>
        <dbReference type="EMBL" id="WOH09148.1"/>
    </source>
</evidence>
<keyword evidence="1" id="KW-0472">Membrane</keyword>
<keyword evidence="1" id="KW-1133">Transmembrane helix</keyword>
<keyword evidence="4" id="KW-1185">Reference proteome</keyword>
<sequence>MDRDQEKFRFLSFLGIFKEAFNITTSHKKIFTQITLSLILPLSFIYVSQNEISGFVFGQNEIISPSTNFTDDTQMESQTYANPPNIFSSETTSFWLFKLAFFISSILLSLVSTSAVVFTVACIYSAKETTYKKVMKVVPKVLKGLLITFFWIFIISFAVIMGVSLIIFLVVFLVVITSGVPSTPGVPVMILLLVFGGIILLGILYMSLVWQLANIVSVLEDVHGIQAMKKSKNLIKGNSGLCAAVLVVLNLCFLGIDLGFKASVVGGDSVWGKILHACLWAMLMSILSLLGLVIQTIIYFVCKSYHGETIGKSSLAHRLEVFHKDYDQLDSQEEVSMV</sequence>
<evidence type="ECO:0000313" key="4">
    <source>
        <dbReference type="Proteomes" id="UP000077755"/>
    </source>
</evidence>
<reference evidence="2" key="1">
    <citation type="journal article" date="2016" name="Nat. Genet.">
        <title>A high-quality carrot genome assembly provides new insights into carotenoid accumulation and asterid genome evolution.</title>
        <authorList>
            <person name="Iorizzo M."/>
            <person name="Ellison S."/>
            <person name="Senalik D."/>
            <person name="Zeng P."/>
            <person name="Satapoomin P."/>
            <person name="Huang J."/>
            <person name="Bowman M."/>
            <person name="Iovene M."/>
            <person name="Sanseverino W."/>
            <person name="Cavagnaro P."/>
            <person name="Yildiz M."/>
            <person name="Macko-Podgorni A."/>
            <person name="Moranska E."/>
            <person name="Grzebelus E."/>
            <person name="Grzebelus D."/>
            <person name="Ashrafi H."/>
            <person name="Zheng Z."/>
            <person name="Cheng S."/>
            <person name="Spooner D."/>
            <person name="Van Deynze A."/>
            <person name="Simon P."/>
        </authorList>
    </citation>
    <scope>NUCLEOTIDE SEQUENCE [LARGE SCALE GENOMIC DNA]</scope>
    <source>
        <tissue evidence="2">Leaf</tissue>
    </source>
</reference>
<dbReference type="Proteomes" id="UP000077755">
    <property type="component" value="Chromosome 7"/>
</dbReference>
<dbReference type="EMBL" id="CP093349">
    <property type="protein sequence ID" value="WOH09148.1"/>
    <property type="molecule type" value="Genomic_DNA"/>
</dbReference>
<dbReference type="OMA" id="YHRESIN"/>
<feature type="transmembrane region" description="Helical" evidence="1">
    <location>
        <begin position="188"/>
        <end position="219"/>
    </location>
</feature>
<organism evidence="2">
    <name type="scientific">Daucus carota subsp. sativus</name>
    <name type="common">Carrot</name>
    <dbReference type="NCBI Taxonomy" id="79200"/>
    <lineage>
        <taxon>Eukaryota</taxon>
        <taxon>Viridiplantae</taxon>
        <taxon>Streptophyta</taxon>
        <taxon>Embryophyta</taxon>
        <taxon>Tracheophyta</taxon>
        <taxon>Spermatophyta</taxon>
        <taxon>Magnoliopsida</taxon>
        <taxon>eudicotyledons</taxon>
        <taxon>Gunneridae</taxon>
        <taxon>Pentapetalae</taxon>
        <taxon>asterids</taxon>
        <taxon>campanulids</taxon>
        <taxon>Apiales</taxon>
        <taxon>Apiaceae</taxon>
        <taxon>Apioideae</taxon>
        <taxon>Scandiceae</taxon>
        <taxon>Daucinae</taxon>
        <taxon>Daucus</taxon>
        <taxon>Daucus sect. Daucus</taxon>
    </lineage>
</organism>
<reference evidence="3" key="2">
    <citation type="submission" date="2022-03" db="EMBL/GenBank/DDBJ databases">
        <title>Draft title - Genomic analysis of global carrot germplasm unveils the trajectory of domestication and the origin of high carotenoid orange carrot.</title>
        <authorList>
            <person name="Iorizzo M."/>
            <person name="Ellison S."/>
            <person name="Senalik D."/>
            <person name="Macko-Podgorni A."/>
            <person name="Grzebelus D."/>
            <person name="Bostan H."/>
            <person name="Rolling W."/>
            <person name="Curaba J."/>
            <person name="Simon P."/>
        </authorList>
    </citation>
    <scope>NUCLEOTIDE SEQUENCE</scope>
    <source>
        <tissue evidence="3">Leaf</tissue>
    </source>
</reference>
<evidence type="ECO:0000313" key="2">
    <source>
        <dbReference type="EMBL" id="KZM87814.1"/>
    </source>
</evidence>
<gene>
    <name evidence="2" type="ORF">DCAR_024915</name>
    <name evidence="3" type="ORF">DCAR_0728603</name>
</gene>
<feature type="transmembrane region" description="Helical" evidence="1">
    <location>
        <begin position="145"/>
        <end position="176"/>
    </location>
</feature>
<dbReference type="AlphaFoldDB" id="A0A164TPZ1"/>
<dbReference type="STRING" id="79200.A0A164TPZ1"/>
<name>A0A164TPZ1_DAUCS</name>
<protein>
    <recommendedName>
        <fullName evidence="5">Transmembrane protein</fullName>
    </recommendedName>
</protein>
<dbReference type="EMBL" id="LNRQ01000007">
    <property type="protein sequence ID" value="KZM87814.1"/>
    <property type="molecule type" value="Genomic_DNA"/>
</dbReference>
<accession>A0A164TPZ1</accession>
<evidence type="ECO:0008006" key="5">
    <source>
        <dbReference type="Google" id="ProtNLM"/>
    </source>
</evidence>
<dbReference type="PANTHER" id="PTHR33133:SF5">
    <property type="entry name" value="OS08G0107100 PROTEIN"/>
    <property type="match status" value="1"/>
</dbReference>
<feature type="transmembrane region" description="Helical" evidence="1">
    <location>
        <begin position="99"/>
        <end position="124"/>
    </location>
</feature>
<feature type="transmembrane region" description="Helical" evidence="1">
    <location>
        <begin position="280"/>
        <end position="302"/>
    </location>
</feature>